<dbReference type="RefSeq" id="WP_089670452.1">
    <property type="nucleotide sequence ID" value="NZ_FOJA01000002.1"/>
</dbReference>
<evidence type="ECO:0000313" key="1">
    <source>
        <dbReference type="EMBL" id="SEW34552.1"/>
    </source>
</evidence>
<dbReference type="AlphaFoldDB" id="A0A1I0R2F6"/>
<sequence>MSEFDTLADLFPPDRQPTRELEPIQKVDKTDQIETDIDEFYETDSAKRVLKETAAIIANDDVEHRFRYVHATFGSGKSHLLKLIGVATGELAGLESYAHELANTTSGFKEFREAIADSHIDHLQPLFLNLLDRDRDDTKLPLILYEELGRRRGYHTDLPWLLEFCWQLDIEHGLWEQLQTFEHESLSLADVVDRPASLRPWLQQAIPKLEGAADAGLDSPAAVDDRIEAAAEAIDPDAFGPDDLVERLHRTKRHLERDGDTYEYLIGLDEIAIYVGDQQRRYEEVVDTVTALIDGLNPPILGTGQWPMRDMQQNFLGDVDDNAWFAQEVKLEGADTETIVRKRWLQKSAAGADHIDTTLLAEAPELDPTLTDDADPPSHNDPVEAYPFRDLDLWLLRDAMQGLIEGDRDTDREYIQGRALLARVRSLFVNHGWASDPPGVIVPWNELFDIIDDDTELISAWATDLISRVESTLDAETAETAKALFLLSQVDTVPRTADNLTRLLIDDVETDVDALTETVEGHLEDLVRKNLIRESTETEPSTYTILSEEEIQFWQEVQQEATDLPEHQVQNNIRQFIQEADPTHLPAHEGSQTGSFGDLEGITYTVRYAIDRSVPDSVTEEYDKLVFRVLVHDADTIAEERTQWQEAHSGPTGREDILITATITDTTRRQVRELIGMKQVLRGMADPSPDHRLDQQSMQEEVEDDLRDRLNDAAVYRPQREASYGTYLEDLDDAVEAAVTDKFPKRKHIDHTLQMEDLEAFIDFFTNGGPWPLSDDDAEELGVNPVPREISDGWATEFLELDRFDTDERVSGDRVLETINGRSGEFLGTPVEALQTLLFVLYAKDKIAIRADGERVTDTREVARTITSTTRFEDAIIVFDPSPPPEDLSDVYAALVGEEPDSDDTQDLLTGIETWATNHAEEFNTVVSRTDLEFNSHLTLATLSQALKPAFGDDELDPNLLTNDDVVEQAERYASAAPLFIADDDEEPLWDRLSTVSTWLTEHYPTASVTGSVSTATSGSQIPSAERVETLLDDAATFRVETLQELSTDLAGTPTTAEDVDALRESLTETLQSTYLTEDIEAVTEAYPTVDLETLQQTIDDANDADGALTEEAFGEKALRTDAETLSNGRALLETKTDGKSLHAQLQDVAEQLSDDNMGFIPTQIRNAVSGKTIPDPDRAEQLLTQGRSIMEGGKEDIGDPDTNGLWQRLSNYDDGTIVVIDAEDTK</sequence>
<dbReference type="OrthoDB" id="174177at2157"/>
<evidence type="ECO:0000313" key="2">
    <source>
        <dbReference type="Proteomes" id="UP000198518"/>
    </source>
</evidence>
<keyword evidence="2" id="KW-1185">Reference proteome</keyword>
<gene>
    <name evidence="1" type="ORF">SAMN04487945_3037</name>
</gene>
<protein>
    <submittedName>
        <fullName evidence="1">Uncharacterized protein</fullName>
    </submittedName>
</protein>
<accession>A0A1I0R2F6</accession>
<dbReference type="EMBL" id="FOJA01000002">
    <property type="protein sequence ID" value="SEW34552.1"/>
    <property type="molecule type" value="Genomic_DNA"/>
</dbReference>
<name>A0A1I0R2F6_9EURY</name>
<dbReference type="Proteomes" id="UP000198518">
    <property type="component" value="Unassembled WGS sequence"/>
</dbReference>
<reference evidence="1 2" key="1">
    <citation type="submission" date="2016-10" db="EMBL/GenBank/DDBJ databases">
        <authorList>
            <person name="de Groot N.N."/>
        </authorList>
    </citation>
    <scope>NUCLEOTIDE SEQUENCE [LARGE SCALE GENOMIC DNA]</scope>
    <source>
        <strain evidence="1 2">CGMCC 1.5337</strain>
    </source>
</reference>
<organism evidence="1 2">
    <name type="scientific">Halobacterium jilantaiense</name>
    <dbReference type="NCBI Taxonomy" id="355548"/>
    <lineage>
        <taxon>Archaea</taxon>
        <taxon>Methanobacteriati</taxon>
        <taxon>Methanobacteriota</taxon>
        <taxon>Stenosarchaea group</taxon>
        <taxon>Halobacteria</taxon>
        <taxon>Halobacteriales</taxon>
        <taxon>Halobacteriaceae</taxon>
        <taxon>Halobacterium</taxon>
    </lineage>
</organism>
<dbReference type="STRING" id="355548.SAMN04487945_3037"/>
<proteinExistence type="predicted"/>